<organism evidence="1">
    <name type="scientific">Neobacillus citreus</name>
    <dbReference type="NCBI Taxonomy" id="2833578"/>
    <lineage>
        <taxon>Bacteria</taxon>
        <taxon>Bacillati</taxon>
        <taxon>Bacillota</taxon>
        <taxon>Bacilli</taxon>
        <taxon>Bacillales</taxon>
        <taxon>Bacillaceae</taxon>
        <taxon>Neobacillus</taxon>
    </lineage>
</organism>
<name>A0A942T0F9_9BACI</name>
<proteinExistence type="predicted"/>
<accession>A0A942T0F9</accession>
<dbReference type="EMBL" id="JAGYPE010000003">
    <property type="protein sequence ID" value="MBS4182988.1"/>
    <property type="molecule type" value="Genomic_DNA"/>
</dbReference>
<comment type="caution">
    <text evidence="1">The sequence shown here is derived from an EMBL/GenBank/DDBJ whole genome shotgun (WGS) entry which is preliminary data.</text>
</comment>
<protein>
    <submittedName>
        <fullName evidence="1">Uncharacterized protein</fullName>
    </submittedName>
</protein>
<dbReference type="AlphaFoldDB" id="A0A942T0F9"/>
<sequence length="54" mass="5558">MSSALLVPRDDAAVTACPASVAGWYTNARRRVVDRPGGAVRVGATGRGGRMVTT</sequence>
<reference evidence="1" key="1">
    <citation type="submission" date="2021-05" db="EMBL/GenBank/DDBJ databases">
        <title>Novel Bacillus species.</title>
        <authorList>
            <person name="Liu G."/>
        </authorList>
    </citation>
    <scope>NUCLEOTIDE SEQUENCE</scope>
    <source>
        <strain evidence="1">FJAT-50051</strain>
    </source>
</reference>
<evidence type="ECO:0000313" key="1">
    <source>
        <dbReference type="EMBL" id="MBS4182988.1"/>
    </source>
</evidence>
<gene>
    <name evidence="1" type="ORF">KHB02_16475</name>
</gene>